<name>A0A8H6XW93_9AGAR</name>
<feature type="region of interest" description="Disordered" evidence="6">
    <location>
        <begin position="368"/>
        <end position="533"/>
    </location>
</feature>
<dbReference type="Pfam" id="PF00069">
    <property type="entry name" value="Pkinase"/>
    <property type="match status" value="1"/>
</dbReference>
<dbReference type="InterPro" id="IPR017441">
    <property type="entry name" value="Protein_kinase_ATP_BS"/>
</dbReference>
<evidence type="ECO:0000256" key="1">
    <source>
        <dbReference type="ARBA" id="ARBA00022679"/>
    </source>
</evidence>
<dbReference type="SMART" id="SM00220">
    <property type="entry name" value="S_TKc"/>
    <property type="match status" value="1"/>
</dbReference>
<dbReference type="GO" id="GO:0000165">
    <property type="term" value="P:MAPK cascade"/>
    <property type="evidence" value="ECO:0007669"/>
    <property type="project" value="UniProtKB-ARBA"/>
</dbReference>
<dbReference type="AlphaFoldDB" id="A0A8H6XW93"/>
<dbReference type="GO" id="GO:0004672">
    <property type="term" value="F:protein kinase activity"/>
    <property type="evidence" value="ECO:0007669"/>
    <property type="project" value="InterPro"/>
</dbReference>
<dbReference type="InterPro" id="IPR050538">
    <property type="entry name" value="MAP_kinase_kinase_kinase"/>
</dbReference>
<comment type="caution">
    <text evidence="8">The sequence shown here is derived from an EMBL/GenBank/DDBJ whole genome shotgun (WGS) entry which is preliminary data.</text>
</comment>
<dbReference type="GO" id="GO:0005524">
    <property type="term" value="F:ATP binding"/>
    <property type="evidence" value="ECO:0007669"/>
    <property type="project" value="UniProtKB-UniRule"/>
</dbReference>
<feature type="compositionally biased region" description="Low complexity" evidence="6">
    <location>
        <begin position="460"/>
        <end position="484"/>
    </location>
</feature>
<evidence type="ECO:0000256" key="4">
    <source>
        <dbReference type="ARBA" id="ARBA00022840"/>
    </source>
</evidence>
<dbReference type="OrthoDB" id="266718at2759"/>
<protein>
    <submittedName>
        <fullName evidence="8">MAP kinase kinase kinase mkh1</fullName>
    </submittedName>
</protein>
<feature type="compositionally biased region" description="Basic residues" evidence="6">
    <location>
        <begin position="372"/>
        <end position="395"/>
    </location>
</feature>
<feature type="compositionally biased region" description="Low complexity" evidence="6">
    <location>
        <begin position="34"/>
        <end position="43"/>
    </location>
</feature>
<feature type="region of interest" description="Disordered" evidence="6">
    <location>
        <begin position="1"/>
        <end position="45"/>
    </location>
</feature>
<evidence type="ECO:0000256" key="3">
    <source>
        <dbReference type="ARBA" id="ARBA00022777"/>
    </source>
</evidence>
<dbReference type="PROSITE" id="PS50011">
    <property type="entry name" value="PROTEIN_KINASE_DOM"/>
    <property type="match status" value="1"/>
</dbReference>
<proteinExistence type="predicted"/>
<evidence type="ECO:0000256" key="5">
    <source>
        <dbReference type="PROSITE-ProRule" id="PRU10141"/>
    </source>
</evidence>
<dbReference type="PANTHER" id="PTHR48016:SF48">
    <property type="entry name" value="SERINE_THREONINE-PROTEIN KINASE BCK1_SLK1_SSP31"/>
    <property type="match status" value="1"/>
</dbReference>
<dbReference type="PROSITE" id="PS00108">
    <property type="entry name" value="PROTEIN_KINASE_ST"/>
    <property type="match status" value="1"/>
</dbReference>
<keyword evidence="4 5" id="KW-0067">ATP-binding</keyword>
<dbReference type="Gene3D" id="1.10.510.10">
    <property type="entry name" value="Transferase(Phosphotransferase) domain 1"/>
    <property type="match status" value="1"/>
</dbReference>
<dbReference type="PANTHER" id="PTHR48016">
    <property type="entry name" value="MAP KINASE KINASE KINASE SSK2-RELATED-RELATED"/>
    <property type="match status" value="1"/>
</dbReference>
<dbReference type="SUPFAM" id="SSF56112">
    <property type="entry name" value="Protein kinase-like (PK-like)"/>
    <property type="match status" value="1"/>
</dbReference>
<evidence type="ECO:0000313" key="8">
    <source>
        <dbReference type="EMBL" id="KAF7347894.1"/>
    </source>
</evidence>
<keyword evidence="3 8" id="KW-0418">Kinase</keyword>
<evidence type="ECO:0000313" key="9">
    <source>
        <dbReference type="Proteomes" id="UP000620124"/>
    </source>
</evidence>
<dbReference type="InterPro" id="IPR008271">
    <property type="entry name" value="Ser/Thr_kinase_AS"/>
</dbReference>
<feature type="binding site" evidence="5">
    <location>
        <position position="91"/>
    </location>
    <ligand>
        <name>ATP</name>
        <dbReference type="ChEBI" id="CHEBI:30616"/>
    </ligand>
</feature>
<gene>
    <name evidence="8" type="ORF">MVEN_01547300</name>
</gene>
<keyword evidence="2 5" id="KW-0547">Nucleotide-binding</keyword>
<dbReference type="PROSITE" id="PS00107">
    <property type="entry name" value="PROTEIN_KINASE_ATP"/>
    <property type="match status" value="1"/>
</dbReference>
<keyword evidence="9" id="KW-1185">Reference proteome</keyword>
<evidence type="ECO:0000256" key="6">
    <source>
        <dbReference type="SAM" id="MobiDB-lite"/>
    </source>
</evidence>
<feature type="domain" description="Protein kinase" evidence="7">
    <location>
        <begin position="62"/>
        <end position="350"/>
    </location>
</feature>
<organism evidence="8 9">
    <name type="scientific">Mycena venus</name>
    <dbReference type="NCBI Taxonomy" id="2733690"/>
    <lineage>
        <taxon>Eukaryota</taxon>
        <taxon>Fungi</taxon>
        <taxon>Dikarya</taxon>
        <taxon>Basidiomycota</taxon>
        <taxon>Agaricomycotina</taxon>
        <taxon>Agaricomycetes</taxon>
        <taxon>Agaricomycetidae</taxon>
        <taxon>Agaricales</taxon>
        <taxon>Marasmiineae</taxon>
        <taxon>Mycenaceae</taxon>
        <taxon>Mycena</taxon>
    </lineage>
</organism>
<evidence type="ECO:0000259" key="7">
    <source>
        <dbReference type="PROSITE" id="PS50011"/>
    </source>
</evidence>
<dbReference type="InterPro" id="IPR000719">
    <property type="entry name" value="Prot_kinase_dom"/>
</dbReference>
<keyword evidence="1" id="KW-0808">Transferase</keyword>
<accession>A0A8H6XW93</accession>
<evidence type="ECO:0000256" key="2">
    <source>
        <dbReference type="ARBA" id="ARBA00022741"/>
    </source>
</evidence>
<dbReference type="InterPro" id="IPR011009">
    <property type="entry name" value="Kinase-like_dom_sf"/>
</dbReference>
<dbReference type="Proteomes" id="UP000620124">
    <property type="component" value="Unassembled WGS sequence"/>
</dbReference>
<feature type="compositionally biased region" description="Polar residues" evidence="6">
    <location>
        <begin position="1"/>
        <end position="33"/>
    </location>
</feature>
<sequence length="533" mass="59642">MTTTHTQSQTWSLRPTSGASLYYPSNRSNGTELSSRSRSSSSRSRLEAVEDNIPVSKPTFKYVLGELVGKGSYGRVYLALNANNGELMAVKRVEIPRTASDRTDPRQLEMVEALKFESETLKVPFTFHSTYRVSRTFPKYLEHPNIVQYLGFEETSETLNIFLEYVPGGTIGSCLQKHGRFDQDVTKWFTQQILAGLEYLHSTGILHRDLKGDNILVEPLGVCKISDFGISKREDVQGEAFTQMKGTAYWMAPEVLDSNNKRGYNSKVDIWSVGCVVLEMWSGERPWAGEEIFPVMMKTTLQLYSKKPPPIPPNIRAGLSELALDFRNECFAIDPRDRPTAAVLRNHPYLEPTPGWVFDLSQIERSHARLSTSRKKRLSSTRHRNSSAPASRHRRSATEPDAPPVPTISGDYPTLRHNDYLRPPSLDTDTLRPGSHQRRPSQPPSNEPPPIVYITPPNSPVRASSRSSYSPATSESTRTSGSRSLRPRKSGFFVANPDPEPGDKTLRPDFVYNPPSAASRRGFPTIDLTSVGA</sequence>
<reference evidence="8" key="1">
    <citation type="submission" date="2020-05" db="EMBL/GenBank/DDBJ databases">
        <title>Mycena genomes resolve the evolution of fungal bioluminescence.</title>
        <authorList>
            <person name="Tsai I.J."/>
        </authorList>
    </citation>
    <scope>NUCLEOTIDE SEQUENCE</scope>
    <source>
        <strain evidence="8">CCC161011</strain>
    </source>
</reference>
<dbReference type="EMBL" id="JACAZI010000012">
    <property type="protein sequence ID" value="KAF7347894.1"/>
    <property type="molecule type" value="Genomic_DNA"/>
</dbReference>
<feature type="compositionally biased region" description="Pro residues" evidence="6">
    <location>
        <begin position="441"/>
        <end position="451"/>
    </location>
</feature>